<sequence>MPKDQDELYGTLKSSSAAYCEIYIWPEVCHSKTTSSVARVTVLPKQIWPLLWGSMFQPKINVFVWTCCSNALALEERLALRNIKASSLYPYCGIASESVEHALSHCQMAKLSWFASCLSMHSTCRTLLKVNEWLLYWDKQSDLTLHERQERCTYLSFEDGTKEFEVPTLLSYLHRLRRTPPQRYCYYFVD</sequence>
<keyword evidence="3" id="KW-1185">Reference proteome</keyword>
<organism evidence="2 3">
    <name type="scientific">Protea cynaroides</name>
    <dbReference type="NCBI Taxonomy" id="273540"/>
    <lineage>
        <taxon>Eukaryota</taxon>
        <taxon>Viridiplantae</taxon>
        <taxon>Streptophyta</taxon>
        <taxon>Embryophyta</taxon>
        <taxon>Tracheophyta</taxon>
        <taxon>Spermatophyta</taxon>
        <taxon>Magnoliopsida</taxon>
        <taxon>Proteales</taxon>
        <taxon>Proteaceae</taxon>
        <taxon>Protea</taxon>
    </lineage>
</organism>
<dbReference type="Pfam" id="PF13966">
    <property type="entry name" value="zf-RVT"/>
    <property type="match status" value="1"/>
</dbReference>
<dbReference type="Proteomes" id="UP001141806">
    <property type="component" value="Unassembled WGS sequence"/>
</dbReference>
<evidence type="ECO:0000313" key="3">
    <source>
        <dbReference type="Proteomes" id="UP001141806"/>
    </source>
</evidence>
<evidence type="ECO:0000313" key="2">
    <source>
        <dbReference type="EMBL" id="KAJ4950666.1"/>
    </source>
</evidence>
<proteinExistence type="predicted"/>
<gene>
    <name evidence="2" type="ORF">NE237_027498</name>
</gene>
<reference evidence="2" key="1">
    <citation type="journal article" date="2023" name="Plant J.">
        <title>The genome of the king protea, Protea cynaroides.</title>
        <authorList>
            <person name="Chang J."/>
            <person name="Duong T.A."/>
            <person name="Schoeman C."/>
            <person name="Ma X."/>
            <person name="Roodt D."/>
            <person name="Barker N."/>
            <person name="Li Z."/>
            <person name="Van de Peer Y."/>
            <person name="Mizrachi E."/>
        </authorList>
    </citation>
    <scope>NUCLEOTIDE SEQUENCE</scope>
    <source>
        <tissue evidence="2">Young leaves</tissue>
    </source>
</reference>
<evidence type="ECO:0000259" key="1">
    <source>
        <dbReference type="Pfam" id="PF13966"/>
    </source>
</evidence>
<comment type="caution">
    <text evidence="2">The sequence shown here is derived from an EMBL/GenBank/DDBJ whole genome shotgun (WGS) entry which is preliminary data.</text>
</comment>
<protein>
    <recommendedName>
        <fullName evidence="1">Reverse transcriptase zinc-binding domain-containing protein</fullName>
    </recommendedName>
</protein>
<accession>A0A9Q0GPG5</accession>
<dbReference type="OrthoDB" id="1750965at2759"/>
<dbReference type="AlphaFoldDB" id="A0A9Q0GPG5"/>
<dbReference type="EMBL" id="JAMYWD010000012">
    <property type="protein sequence ID" value="KAJ4950666.1"/>
    <property type="molecule type" value="Genomic_DNA"/>
</dbReference>
<name>A0A9Q0GPG5_9MAGN</name>
<dbReference type="InterPro" id="IPR026960">
    <property type="entry name" value="RVT-Znf"/>
</dbReference>
<feature type="domain" description="Reverse transcriptase zinc-binding" evidence="1">
    <location>
        <begin position="44"/>
        <end position="113"/>
    </location>
</feature>